<proteinExistence type="predicted"/>
<dbReference type="AlphaFoldDB" id="A0A915K9G3"/>
<dbReference type="WBParaSite" id="nRc.2.0.1.t34533-RA">
    <property type="protein sequence ID" value="nRc.2.0.1.t34533-RA"/>
    <property type="gene ID" value="nRc.2.0.1.g34533"/>
</dbReference>
<dbReference type="Proteomes" id="UP000887565">
    <property type="component" value="Unplaced"/>
</dbReference>
<organism evidence="1 2">
    <name type="scientific">Romanomermis culicivorax</name>
    <name type="common">Nematode worm</name>
    <dbReference type="NCBI Taxonomy" id="13658"/>
    <lineage>
        <taxon>Eukaryota</taxon>
        <taxon>Metazoa</taxon>
        <taxon>Ecdysozoa</taxon>
        <taxon>Nematoda</taxon>
        <taxon>Enoplea</taxon>
        <taxon>Dorylaimia</taxon>
        <taxon>Mermithida</taxon>
        <taxon>Mermithoidea</taxon>
        <taxon>Mermithidae</taxon>
        <taxon>Romanomermis</taxon>
    </lineage>
</organism>
<name>A0A915K9G3_ROMCU</name>
<evidence type="ECO:0000313" key="2">
    <source>
        <dbReference type="WBParaSite" id="nRc.2.0.1.t34533-RA"/>
    </source>
</evidence>
<reference evidence="2" key="1">
    <citation type="submission" date="2022-11" db="UniProtKB">
        <authorList>
            <consortium name="WormBaseParasite"/>
        </authorList>
    </citation>
    <scope>IDENTIFICATION</scope>
</reference>
<evidence type="ECO:0000313" key="1">
    <source>
        <dbReference type="Proteomes" id="UP000887565"/>
    </source>
</evidence>
<keyword evidence="1" id="KW-1185">Reference proteome</keyword>
<protein>
    <submittedName>
        <fullName evidence="2">LAGLIDADG homing endonuclease</fullName>
    </submittedName>
</protein>
<accession>A0A915K9G3</accession>
<sequence length="126" mass="14539">MKKNLLNRVNEPSIILNEIAHGRNIQYTFGYDKSNTDEQVGRGQKWYNQQNNTNLSKSLKNAFFTFFHDSGVVLLPVPQCSLWALKGPLKPKGYFAKETFGKVTFWILAFHDLSDVQRVSLQRELC</sequence>